<proteinExistence type="predicted"/>
<gene>
    <name evidence="17" type="primary">pcdhga3.L</name>
    <name evidence="17" type="synonym">pcdhga2</name>
</gene>
<evidence type="ECO:0000256" key="14">
    <source>
        <dbReference type="SAM" id="Phobius"/>
    </source>
</evidence>
<dbReference type="GO" id="GO:0005509">
    <property type="term" value="F:calcium ion binding"/>
    <property type="evidence" value="ECO:0007669"/>
    <property type="project" value="UniProtKB-UniRule"/>
</dbReference>
<dbReference type="RefSeq" id="XP_041440846.1">
    <property type="nucleotide sequence ID" value="XM_041584912.1"/>
</dbReference>
<dbReference type="PROSITE" id="PS00232">
    <property type="entry name" value="CADHERIN_1"/>
    <property type="match status" value="3"/>
</dbReference>
<dbReference type="Proteomes" id="UP000186698">
    <property type="component" value="Chromosome 3L"/>
</dbReference>
<evidence type="ECO:0000313" key="16">
    <source>
        <dbReference type="Proteomes" id="UP000186698"/>
    </source>
</evidence>
<dbReference type="FunFam" id="2.60.40.60:FF:000007">
    <property type="entry name" value="Protocadherin alpha 2"/>
    <property type="match status" value="1"/>
</dbReference>
<dbReference type="InterPro" id="IPR032455">
    <property type="entry name" value="Cadherin_C"/>
</dbReference>
<dbReference type="Pfam" id="PF08266">
    <property type="entry name" value="Cadherin_2"/>
    <property type="match status" value="1"/>
</dbReference>
<dbReference type="InterPro" id="IPR020894">
    <property type="entry name" value="Cadherin_CS"/>
</dbReference>
<feature type="domain" description="Cadherin" evidence="15">
    <location>
        <begin position="30"/>
        <end position="136"/>
    </location>
</feature>
<protein>
    <submittedName>
        <fullName evidence="17">Protocadherin gamma subfamily A, 3 L homeolog isoform X33</fullName>
    </submittedName>
</protein>
<dbReference type="FunFam" id="2.60.40.60:FF:000004">
    <property type="entry name" value="Protocadherin 1 gamma 2"/>
    <property type="match status" value="1"/>
</dbReference>
<keyword evidence="16" id="KW-1185">Reference proteome</keyword>
<keyword evidence="4 14" id="KW-0812">Transmembrane</keyword>
<evidence type="ECO:0000259" key="15">
    <source>
        <dbReference type="PROSITE" id="PS50268"/>
    </source>
</evidence>
<dbReference type="FunFam" id="2.60.40.60:FF:000002">
    <property type="entry name" value="Protocadherin alpha 2"/>
    <property type="match status" value="1"/>
</dbReference>
<dbReference type="PROSITE" id="PS50268">
    <property type="entry name" value="CADHERIN_2"/>
    <property type="match status" value="6"/>
</dbReference>
<dbReference type="SUPFAM" id="SSF49313">
    <property type="entry name" value="Cadherin-like"/>
    <property type="match status" value="6"/>
</dbReference>
<evidence type="ECO:0000256" key="1">
    <source>
        <dbReference type="ARBA" id="ARBA00003436"/>
    </source>
</evidence>
<keyword evidence="9 14" id="KW-1133">Transmembrane helix</keyword>
<dbReference type="GeneID" id="379294"/>
<evidence type="ECO:0000313" key="17">
    <source>
        <dbReference type="RefSeq" id="XP_041440846.1"/>
    </source>
</evidence>
<feature type="domain" description="Cadherin" evidence="15">
    <location>
        <begin position="455"/>
        <end position="564"/>
    </location>
</feature>
<dbReference type="InterPro" id="IPR002126">
    <property type="entry name" value="Cadherin-like_dom"/>
</dbReference>
<dbReference type="CDD" id="cd11304">
    <property type="entry name" value="Cadherin_repeat"/>
    <property type="match status" value="6"/>
</dbReference>
<evidence type="ECO:0000256" key="9">
    <source>
        <dbReference type="ARBA" id="ARBA00022989"/>
    </source>
</evidence>
<keyword evidence="11" id="KW-0325">Glycoprotein</keyword>
<evidence type="ECO:0000256" key="8">
    <source>
        <dbReference type="ARBA" id="ARBA00022889"/>
    </source>
</evidence>
<dbReference type="Pfam" id="PF00028">
    <property type="entry name" value="Cadherin"/>
    <property type="match status" value="5"/>
</dbReference>
<evidence type="ECO:0000256" key="2">
    <source>
        <dbReference type="ARBA" id="ARBA00004251"/>
    </source>
</evidence>
<keyword evidence="5" id="KW-0732">Signal</keyword>
<reference evidence="17" key="1">
    <citation type="submission" date="2025-08" db="UniProtKB">
        <authorList>
            <consortium name="RefSeq"/>
        </authorList>
    </citation>
    <scope>IDENTIFICATION</scope>
    <source>
        <strain evidence="17">J_2021</strain>
        <tissue evidence="17">Erythrocytes</tissue>
    </source>
</reference>
<evidence type="ECO:0000256" key="11">
    <source>
        <dbReference type="ARBA" id="ARBA00023180"/>
    </source>
</evidence>
<feature type="transmembrane region" description="Helical" evidence="14">
    <location>
        <begin position="689"/>
        <end position="713"/>
    </location>
</feature>
<dbReference type="InterPro" id="IPR013164">
    <property type="entry name" value="Cadherin_N"/>
</dbReference>
<accession>A0A8J1MHI7</accession>
<evidence type="ECO:0000256" key="5">
    <source>
        <dbReference type="ARBA" id="ARBA00022729"/>
    </source>
</evidence>
<feature type="compositionally biased region" description="Basic residues" evidence="13">
    <location>
        <begin position="914"/>
        <end position="924"/>
    </location>
</feature>
<feature type="region of interest" description="Disordered" evidence="13">
    <location>
        <begin position="781"/>
        <end position="801"/>
    </location>
</feature>
<evidence type="ECO:0000256" key="7">
    <source>
        <dbReference type="ARBA" id="ARBA00022837"/>
    </source>
</evidence>
<dbReference type="Pfam" id="PF16492">
    <property type="entry name" value="Cadherin_C_2"/>
    <property type="match status" value="1"/>
</dbReference>
<organism evidence="16 17">
    <name type="scientific">Xenopus laevis</name>
    <name type="common">African clawed frog</name>
    <dbReference type="NCBI Taxonomy" id="8355"/>
    <lineage>
        <taxon>Eukaryota</taxon>
        <taxon>Metazoa</taxon>
        <taxon>Chordata</taxon>
        <taxon>Craniata</taxon>
        <taxon>Vertebrata</taxon>
        <taxon>Euteleostomi</taxon>
        <taxon>Amphibia</taxon>
        <taxon>Batrachia</taxon>
        <taxon>Anura</taxon>
        <taxon>Pipoidea</taxon>
        <taxon>Pipidae</taxon>
        <taxon>Xenopodinae</taxon>
        <taxon>Xenopus</taxon>
        <taxon>Xenopus</taxon>
    </lineage>
</organism>
<comment type="function">
    <text evidence="1">Potential calcium-dependent cell-adhesion protein. May be involved in the establishment and maintenance of specific neuronal connections in the brain.</text>
</comment>
<dbReference type="PANTHER" id="PTHR24028">
    <property type="entry name" value="CADHERIN-87A"/>
    <property type="match status" value="1"/>
</dbReference>
<dbReference type="PANTHER" id="PTHR24028:SF332">
    <property type="entry name" value="PROTOCADHERIN GAMMA-B5"/>
    <property type="match status" value="1"/>
</dbReference>
<keyword evidence="8" id="KW-0130">Cell adhesion</keyword>
<dbReference type="InterPro" id="IPR015919">
    <property type="entry name" value="Cadherin-like_sf"/>
</dbReference>
<dbReference type="InterPro" id="IPR050174">
    <property type="entry name" value="Protocadherin/Cadherin-CA"/>
</dbReference>
<dbReference type="FunFam" id="2.60.40.60:FF:000006">
    <property type="entry name" value="Protocadherin alpha 2"/>
    <property type="match status" value="1"/>
</dbReference>
<comment type="subcellular location">
    <subcellularLocation>
        <location evidence="2">Cell membrane</location>
        <topology evidence="2">Single-pass type I membrane protein</topology>
    </subcellularLocation>
</comment>
<dbReference type="InterPro" id="IPR031904">
    <property type="entry name" value="Cadherin_CBD"/>
</dbReference>
<keyword evidence="6" id="KW-0677">Repeat</keyword>
<feature type="region of interest" description="Disordered" evidence="13">
    <location>
        <begin position="894"/>
        <end position="924"/>
    </location>
</feature>
<keyword evidence="10 14" id="KW-0472">Membrane</keyword>
<dbReference type="AlphaFoldDB" id="A0A8J1MHI7"/>
<dbReference type="GO" id="GO:0005886">
    <property type="term" value="C:plasma membrane"/>
    <property type="evidence" value="ECO:0007669"/>
    <property type="project" value="UniProtKB-SubCell"/>
</dbReference>
<keyword evidence="7 12" id="KW-0106">Calcium</keyword>
<dbReference type="PRINTS" id="PR00205">
    <property type="entry name" value="CADHERIN"/>
</dbReference>
<sequence length="924" mass="101519">MCKTTFHLNKSRTMAWQVIYFFISFMCKALSGQIQFSIFEELRKGSVVGNIANDLSLNVKELSSRNFHIVSRAKTQHFSVNLENGELLISERIDRETLCGTEQNCFLNIEAVIEKPLHFYTFQVEIKDVNDNLPSFSKKSFDIGISESALPGDRFTLGHAQDPDLGTNSVQHYELIANEYFSLSEKNSVDGSEPELVLERPLDREKQSSIELSITASDGGRPMRTGTALIKIVVLDVNDNYPVFSQETYQIHLRENIPDNFIILQLNATDGDEGSNAQITYSFSHIPEDAGQIFKLDSQTGEIAKIGTLDYETAKNYKITVEAKDGGGLATHSKVLIQIVDDNDNAPEIQINSLTSVIPEDSPPGTVVALINIQDLDSGGNAEFDCQISTNVPFQLISLPNNYFKMVTSSSMDREVTSEYKINIVATDKGLPPLSTSKTIQLTVSDVNDNVPVFEKATYIAYVPENNVPGTSIHRIIASDLDLNENGQIIYSLISNNTEDALVSSHVSINSITGVVYALHSFDYEQIREFHFQVIAKDGGSPPLNNSVTVKICIVDRNDNAPKILYPSSDSERTSLFEFIPRSSKRGYLVTKVIAVDADTGHNAWLFYQLLQVPEPSLFTIGQHTGEIRISRDFQEMDTLKQKIVVLVKDNGDPSLTATVALNLVIAENFHVLPELTSQPIKLETTSNITFFLVLAIAMISILFILTVIVAVISKCKTTNTSTLSGTLNKGLYPQVALHCASEFSDGTLPLPFPYELCVAIDSSQNEFAYLRPIQNVPTDNLIDTGDSSDANTGEKGPLCDSNIIQAQPNADWRFSQAAQKPGPSGTQPTEEAGVWPNNQFETERLQAMILASANEAAEGTSGLGGGTGTMGLSARYGPQFTLQHVPDYRQNVYIPGSTLTPTNGGGKREGKGNKKKSSKKDKK</sequence>
<dbReference type="SMART" id="SM00112">
    <property type="entry name" value="CA"/>
    <property type="match status" value="6"/>
</dbReference>
<feature type="domain" description="Cadherin" evidence="15">
    <location>
        <begin position="580"/>
        <end position="676"/>
    </location>
</feature>
<dbReference type="FunFam" id="2.60.40.60:FF:000001">
    <property type="entry name" value="Protocadherin alpha 2"/>
    <property type="match status" value="1"/>
</dbReference>
<evidence type="ECO:0000256" key="12">
    <source>
        <dbReference type="PROSITE-ProRule" id="PRU00043"/>
    </source>
</evidence>
<evidence type="ECO:0000256" key="13">
    <source>
        <dbReference type="SAM" id="MobiDB-lite"/>
    </source>
</evidence>
<dbReference type="CTD" id="379294"/>
<feature type="domain" description="Cadherin" evidence="15">
    <location>
        <begin position="350"/>
        <end position="454"/>
    </location>
</feature>
<evidence type="ECO:0000256" key="10">
    <source>
        <dbReference type="ARBA" id="ARBA00023136"/>
    </source>
</evidence>
<evidence type="ECO:0000256" key="3">
    <source>
        <dbReference type="ARBA" id="ARBA00022475"/>
    </source>
</evidence>
<evidence type="ECO:0000256" key="4">
    <source>
        <dbReference type="ARBA" id="ARBA00022692"/>
    </source>
</evidence>
<feature type="domain" description="Cadherin" evidence="15">
    <location>
        <begin position="137"/>
        <end position="244"/>
    </location>
</feature>
<name>A0A8J1MHI7_XENLA</name>
<dbReference type="GO" id="GO:0007156">
    <property type="term" value="P:homophilic cell adhesion via plasma membrane adhesion molecules"/>
    <property type="evidence" value="ECO:0007669"/>
    <property type="project" value="InterPro"/>
</dbReference>
<dbReference type="Pfam" id="PF15974">
    <property type="entry name" value="Cadherin_tail"/>
    <property type="match status" value="1"/>
</dbReference>
<keyword evidence="3" id="KW-1003">Cell membrane</keyword>
<dbReference type="Gene3D" id="2.60.40.60">
    <property type="entry name" value="Cadherins"/>
    <property type="match status" value="6"/>
</dbReference>
<dbReference type="FunFam" id="2.60.40.60:FF:000129">
    <property type="entry name" value="protocadherin alpha-C2 isoform X1"/>
    <property type="match status" value="1"/>
</dbReference>
<evidence type="ECO:0000256" key="6">
    <source>
        <dbReference type="ARBA" id="ARBA00022737"/>
    </source>
</evidence>
<feature type="domain" description="Cadherin" evidence="15">
    <location>
        <begin position="245"/>
        <end position="349"/>
    </location>
</feature>